<evidence type="ECO:0000256" key="2">
    <source>
        <dbReference type="ARBA" id="ARBA00009695"/>
    </source>
</evidence>
<reference evidence="10 11" key="1">
    <citation type="submission" date="2016-10" db="EMBL/GenBank/DDBJ databases">
        <authorList>
            <person name="de Groot N.N."/>
        </authorList>
    </citation>
    <scope>NUCLEOTIDE SEQUENCE [LARGE SCALE GENOMIC DNA]</scope>
    <source>
        <strain evidence="10 11">MON 2.2</strain>
    </source>
</reference>
<evidence type="ECO:0000313" key="10">
    <source>
        <dbReference type="EMBL" id="SDE40328.1"/>
    </source>
</evidence>
<sequence length="177" mass="19802">MNHTDDEVEPLSSGSEADAEAAAREIVLRQLTVRARSRHELATALAKREVAPEVARRVLDRMEEVGLVDDATFAEDWVRSRQQRRHLSSRALQQELRRKGIDPEQVTEALEGVEPDDEHAAALALAEKKMRTMSGLEPQVRRRRLAGALVRRGFSSNLVGRVLDEVEPDQESYGSLG</sequence>
<accession>A0A1G7CLV9</accession>
<dbReference type="InterPro" id="IPR053925">
    <property type="entry name" value="RecX_HTH_3rd"/>
</dbReference>
<gene>
    <name evidence="5" type="primary">recX</name>
    <name evidence="10" type="ORF">SAMN04489747_3312</name>
</gene>
<dbReference type="GO" id="GO:0005737">
    <property type="term" value="C:cytoplasm"/>
    <property type="evidence" value="ECO:0007669"/>
    <property type="project" value="UniProtKB-SubCell"/>
</dbReference>
<dbReference type="Proteomes" id="UP000198546">
    <property type="component" value="Chromosome i"/>
</dbReference>
<evidence type="ECO:0000313" key="11">
    <source>
        <dbReference type="Proteomes" id="UP000198546"/>
    </source>
</evidence>
<dbReference type="STRING" id="675864.SAMN04489747_3312"/>
<dbReference type="HAMAP" id="MF_01114">
    <property type="entry name" value="RecX"/>
    <property type="match status" value="1"/>
</dbReference>
<dbReference type="Pfam" id="PF21982">
    <property type="entry name" value="RecX_HTH1"/>
    <property type="match status" value="1"/>
</dbReference>
<dbReference type="InterPro" id="IPR003783">
    <property type="entry name" value="Regulatory_RecX"/>
</dbReference>
<evidence type="ECO:0000256" key="4">
    <source>
        <dbReference type="ARBA" id="ARBA00022490"/>
    </source>
</evidence>
<evidence type="ECO:0000259" key="9">
    <source>
        <dbReference type="Pfam" id="PF21982"/>
    </source>
</evidence>
<dbReference type="PANTHER" id="PTHR33602:SF1">
    <property type="entry name" value="REGULATORY PROTEIN RECX FAMILY PROTEIN"/>
    <property type="match status" value="1"/>
</dbReference>
<keyword evidence="11" id="KW-1185">Reference proteome</keyword>
<dbReference type="EMBL" id="LT629688">
    <property type="protein sequence ID" value="SDE40328.1"/>
    <property type="molecule type" value="Genomic_DNA"/>
</dbReference>
<proteinExistence type="inferred from homology"/>
<feature type="domain" description="RecX third three-helical" evidence="8">
    <location>
        <begin position="116"/>
        <end position="163"/>
    </location>
</feature>
<dbReference type="AlphaFoldDB" id="A0A1G7CLV9"/>
<evidence type="ECO:0000256" key="3">
    <source>
        <dbReference type="ARBA" id="ARBA00018111"/>
    </source>
</evidence>
<evidence type="ECO:0000256" key="6">
    <source>
        <dbReference type="SAM" id="MobiDB-lite"/>
    </source>
</evidence>
<comment type="similarity">
    <text evidence="2 5">Belongs to the RecX family.</text>
</comment>
<comment type="function">
    <text evidence="5">Modulates RecA activity.</text>
</comment>
<organism evidence="10 11">
    <name type="scientific">Auraticoccus monumenti</name>
    <dbReference type="NCBI Taxonomy" id="675864"/>
    <lineage>
        <taxon>Bacteria</taxon>
        <taxon>Bacillati</taxon>
        <taxon>Actinomycetota</taxon>
        <taxon>Actinomycetes</taxon>
        <taxon>Propionibacteriales</taxon>
        <taxon>Propionibacteriaceae</taxon>
        <taxon>Auraticoccus</taxon>
    </lineage>
</organism>
<feature type="region of interest" description="Disordered" evidence="6">
    <location>
        <begin position="1"/>
        <end position="20"/>
    </location>
</feature>
<evidence type="ECO:0000256" key="1">
    <source>
        <dbReference type="ARBA" id="ARBA00004496"/>
    </source>
</evidence>
<feature type="domain" description="RecX second three-helical" evidence="7">
    <location>
        <begin position="69"/>
        <end position="110"/>
    </location>
</feature>
<evidence type="ECO:0000256" key="5">
    <source>
        <dbReference type="HAMAP-Rule" id="MF_01114"/>
    </source>
</evidence>
<dbReference type="InterPro" id="IPR036388">
    <property type="entry name" value="WH-like_DNA-bd_sf"/>
</dbReference>
<dbReference type="Pfam" id="PF21981">
    <property type="entry name" value="RecX_HTH3"/>
    <property type="match status" value="1"/>
</dbReference>
<dbReference type="OrthoDB" id="5244465at2"/>
<protein>
    <recommendedName>
        <fullName evidence="3 5">Regulatory protein RecX</fullName>
    </recommendedName>
</protein>
<dbReference type="RefSeq" id="WP_090595048.1">
    <property type="nucleotide sequence ID" value="NZ_LT629688.1"/>
</dbReference>
<comment type="subcellular location">
    <subcellularLocation>
        <location evidence="1 5">Cytoplasm</location>
    </subcellularLocation>
</comment>
<dbReference type="PANTHER" id="PTHR33602">
    <property type="entry name" value="REGULATORY PROTEIN RECX FAMILY PROTEIN"/>
    <property type="match status" value="1"/>
</dbReference>
<dbReference type="Gene3D" id="1.10.10.10">
    <property type="entry name" value="Winged helix-like DNA-binding domain superfamily/Winged helix DNA-binding domain"/>
    <property type="match status" value="3"/>
</dbReference>
<name>A0A1G7CLV9_9ACTN</name>
<dbReference type="InterPro" id="IPR053924">
    <property type="entry name" value="RecX_HTH_2nd"/>
</dbReference>
<feature type="domain" description="RecX first three-helical" evidence="9">
    <location>
        <begin position="23"/>
        <end position="62"/>
    </location>
</feature>
<evidence type="ECO:0000259" key="8">
    <source>
        <dbReference type="Pfam" id="PF21981"/>
    </source>
</evidence>
<dbReference type="Pfam" id="PF02631">
    <property type="entry name" value="RecX_HTH2"/>
    <property type="match status" value="1"/>
</dbReference>
<dbReference type="InterPro" id="IPR053926">
    <property type="entry name" value="RecX_HTH_1st"/>
</dbReference>
<dbReference type="GO" id="GO:0006282">
    <property type="term" value="P:regulation of DNA repair"/>
    <property type="evidence" value="ECO:0007669"/>
    <property type="project" value="UniProtKB-UniRule"/>
</dbReference>
<keyword evidence="4 5" id="KW-0963">Cytoplasm</keyword>
<evidence type="ECO:0000259" key="7">
    <source>
        <dbReference type="Pfam" id="PF02631"/>
    </source>
</evidence>